<gene>
    <name evidence="9" type="ORF">M513_04580</name>
    <name evidence="10" type="ORF">M514_04580</name>
</gene>
<dbReference type="Proteomes" id="UP000030764">
    <property type="component" value="Unassembled WGS sequence"/>
</dbReference>
<keyword evidence="4" id="KW-0804">Transcription</keyword>
<evidence type="ECO:0000256" key="5">
    <source>
        <dbReference type="ARBA" id="ARBA00023242"/>
    </source>
</evidence>
<feature type="non-terminal residue" evidence="10">
    <location>
        <position position="783"/>
    </location>
</feature>
<dbReference type="GO" id="GO:0046983">
    <property type="term" value="F:protein dimerization activity"/>
    <property type="evidence" value="ECO:0007669"/>
    <property type="project" value="InterPro"/>
</dbReference>
<evidence type="ECO:0000256" key="2">
    <source>
        <dbReference type="ARBA" id="ARBA00023015"/>
    </source>
</evidence>
<keyword evidence="11" id="KW-1185">Reference proteome</keyword>
<feature type="domain" description="BHLH" evidence="8">
    <location>
        <begin position="588"/>
        <end position="642"/>
    </location>
</feature>
<dbReference type="Pfam" id="PF00010">
    <property type="entry name" value="HLH"/>
    <property type="match status" value="1"/>
</dbReference>
<feature type="compositionally biased region" description="Basic residues" evidence="7">
    <location>
        <begin position="334"/>
        <end position="348"/>
    </location>
</feature>
<dbReference type="InterPro" id="IPR011598">
    <property type="entry name" value="bHLH_dom"/>
</dbReference>
<evidence type="ECO:0000313" key="10">
    <source>
        <dbReference type="EMBL" id="KFD69211.1"/>
    </source>
</evidence>
<dbReference type="Proteomes" id="UP000030758">
    <property type="component" value="Unassembled WGS sequence"/>
</dbReference>
<dbReference type="EMBL" id="KL363206">
    <property type="protein sequence ID" value="KFD54635.1"/>
    <property type="molecule type" value="Genomic_DNA"/>
</dbReference>
<keyword evidence="5" id="KW-0539">Nucleus</keyword>
<comment type="subcellular location">
    <subcellularLocation>
        <location evidence="1">Nucleus</location>
    </subcellularLocation>
</comment>
<feature type="coiled-coil region" evidence="6">
    <location>
        <begin position="653"/>
        <end position="680"/>
    </location>
</feature>
<organism evidence="10">
    <name type="scientific">Trichuris suis</name>
    <name type="common">pig whipworm</name>
    <dbReference type="NCBI Taxonomy" id="68888"/>
    <lineage>
        <taxon>Eukaryota</taxon>
        <taxon>Metazoa</taxon>
        <taxon>Ecdysozoa</taxon>
        <taxon>Nematoda</taxon>
        <taxon>Enoplea</taxon>
        <taxon>Dorylaimia</taxon>
        <taxon>Trichinellida</taxon>
        <taxon>Trichuridae</taxon>
        <taxon>Trichuris</taxon>
    </lineage>
</organism>
<evidence type="ECO:0000313" key="11">
    <source>
        <dbReference type="Proteomes" id="UP000030764"/>
    </source>
</evidence>
<accession>A0A085NIB5</accession>
<keyword evidence="6" id="KW-0175">Coiled coil</keyword>
<feature type="compositionally biased region" description="Polar residues" evidence="7">
    <location>
        <begin position="559"/>
        <end position="572"/>
    </location>
</feature>
<evidence type="ECO:0000256" key="4">
    <source>
        <dbReference type="ARBA" id="ARBA00023163"/>
    </source>
</evidence>
<evidence type="ECO:0000256" key="7">
    <source>
        <dbReference type="SAM" id="MobiDB-lite"/>
    </source>
</evidence>
<name>A0A085NIB5_9BILA</name>
<dbReference type="Gene3D" id="4.10.280.10">
    <property type="entry name" value="Helix-loop-helix DNA-binding domain"/>
    <property type="match status" value="1"/>
</dbReference>
<dbReference type="GO" id="GO:0005634">
    <property type="term" value="C:nucleus"/>
    <property type="evidence" value="ECO:0007669"/>
    <property type="project" value="UniProtKB-SubCell"/>
</dbReference>
<evidence type="ECO:0000256" key="1">
    <source>
        <dbReference type="ARBA" id="ARBA00004123"/>
    </source>
</evidence>
<evidence type="ECO:0000256" key="6">
    <source>
        <dbReference type="SAM" id="Coils"/>
    </source>
</evidence>
<evidence type="ECO:0000313" key="9">
    <source>
        <dbReference type="EMBL" id="KFD54635.1"/>
    </source>
</evidence>
<dbReference type="GO" id="GO:0000981">
    <property type="term" value="F:DNA-binding transcription factor activity, RNA polymerase II-specific"/>
    <property type="evidence" value="ECO:0007669"/>
    <property type="project" value="TreeGrafter"/>
</dbReference>
<keyword evidence="2" id="KW-0805">Transcription regulation</keyword>
<protein>
    <recommendedName>
        <fullName evidence="8">BHLH domain-containing protein</fullName>
    </recommendedName>
</protein>
<sequence>MLHKPHLPIVEGMFWKRRTETVASQYLRWRRFYTKRHARQKMRREESQGNLKRSYDDHDLFMLPYSAGTPSFSAFEDDDLSNWFTDKLFSNLSQPYLFPNPKEMAQAGNADIIQPGLVQLQPSLEEIMRTFEDNVGNISYEAEPTTSNLASCSKKSEQLLMETNAVDPAGYIEKGYSDGPMMIEYGAQSNGLDDPVVPVSISSPDYESQPVGGFPLANEFCPTLTNRVSTAYCASYIGPLVPSVSGSMDAHGLQYSMAKTWVCPNEQIAERYSCDQERQRQRCASSFYDTQQLPYSSFAAQSQQTDMLLLSASSACKTSSVERCDRVPSSSRSCRSKRRRSTPTKGRKAVTLNKDSGAVDTSQVSLQCESKASLGVKREVACSAASVTYPASSQYLPQGCIVRPIPISLSRSESSAFMSFNSPGIPLSPLSNINSPLQLSPASAGLNVCSPTNSGLHVPTQKAPPVPLLQSSPLKPDAPLLIFPPMANVPVPLLPFPGSSAISVCSSSLVSPISIDESTCPESKKLDEADLVAARKANSGTTSQRPTSMEPYKALVQTVSGGEQSAGSSNESVAELESVDSSIDRSERKRMQHLQAEQFRRCALKNGFDLLENMLFDGALSATTKPTNALILSKAAEEIRTLKKSCSSNDSVIETLKSEVERLNERMSAYQSNLDNSRDATRSCPFESMVRVYVKQKLHSNWKLWPLWQLMRPLYESYRSEVNGQTRAEVIASAREWLTENVNHAAIRPALSNLLVRLATDSPLLGDPRCFQGWVEKMVSEMK</sequence>
<keyword evidence="3" id="KW-0238">DNA-binding</keyword>
<dbReference type="AlphaFoldDB" id="A0A085NIB5"/>
<feature type="region of interest" description="Disordered" evidence="7">
    <location>
        <begin position="559"/>
        <end position="584"/>
    </location>
</feature>
<dbReference type="InterPro" id="IPR052207">
    <property type="entry name" value="Max-like/E-box_TFs"/>
</dbReference>
<dbReference type="PANTHER" id="PTHR15741">
    <property type="entry name" value="BASIC HELIX-LOOP-HELIX ZIP TRANSCRIPTION FACTOR"/>
    <property type="match status" value="1"/>
</dbReference>
<dbReference type="SUPFAM" id="SSF47459">
    <property type="entry name" value="HLH, helix-loop-helix DNA-binding domain"/>
    <property type="match status" value="1"/>
</dbReference>
<reference evidence="10 11" key="1">
    <citation type="journal article" date="2014" name="Nat. Genet.">
        <title>Genome and transcriptome of the porcine whipworm Trichuris suis.</title>
        <authorList>
            <person name="Jex A.R."/>
            <person name="Nejsum P."/>
            <person name="Schwarz E.M."/>
            <person name="Hu L."/>
            <person name="Young N.D."/>
            <person name="Hall R.S."/>
            <person name="Korhonen P.K."/>
            <person name="Liao S."/>
            <person name="Thamsborg S."/>
            <person name="Xia J."/>
            <person name="Xu P."/>
            <person name="Wang S."/>
            <person name="Scheerlinck J.P."/>
            <person name="Hofmann A."/>
            <person name="Sternberg P.W."/>
            <person name="Wang J."/>
            <person name="Gasser R.B."/>
        </authorList>
    </citation>
    <scope>NUCLEOTIDE SEQUENCE [LARGE SCALE GENOMIC DNA]</scope>
    <source>
        <strain evidence="10">DCEP-RM93F</strain>
        <strain evidence="9">DCEP-RM93M</strain>
    </source>
</reference>
<dbReference type="EMBL" id="KL367497">
    <property type="protein sequence ID" value="KFD69211.1"/>
    <property type="molecule type" value="Genomic_DNA"/>
</dbReference>
<dbReference type="GO" id="GO:0000978">
    <property type="term" value="F:RNA polymerase II cis-regulatory region sequence-specific DNA binding"/>
    <property type="evidence" value="ECO:0007669"/>
    <property type="project" value="TreeGrafter"/>
</dbReference>
<evidence type="ECO:0000259" key="8">
    <source>
        <dbReference type="PROSITE" id="PS50888"/>
    </source>
</evidence>
<proteinExistence type="predicted"/>
<dbReference type="PANTHER" id="PTHR15741:SF37">
    <property type="entry name" value="LD38259P"/>
    <property type="match status" value="1"/>
</dbReference>
<feature type="region of interest" description="Disordered" evidence="7">
    <location>
        <begin position="328"/>
        <end position="348"/>
    </location>
</feature>
<evidence type="ECO:0000256" key="3">
    <source>
        <dbReference type="ARBA" id="ARBA00023125"/>
    </source>
</evidence>
<dbReference type="InterPro" id="IPR036638">
    <property type="entry name" value="HLH_DNA-bd_sf"/>
</dbReference>
<dbReference type="PROSITE" id="PS50888">
    <property type="entry name" value="BHLH"/>
    <property type="match status" value="1"/>
</dbReference>